<dbReference type="OrthoDB" id="118159at2759"/>
<proteinExistence type="predicted"/>
<gene>
    <name evidence="1" type="ORF">CTI12_AA204060</name>
</gene>
<dbReference type="AlphaFoldDB" id="A0A2U1P1C3"/>
<name>A0A2U1P1C3_ARTAN</name>
<evidence type="ECO:0000313" key="2">
    <source>
        <dbReference type="Proteomes" id="UP000245207"/>
    </source>
</evidence>
<organism evidence="1 2">
    <name type="scientific">Artemisia annua</name>
    <name type="common">Sweet wormwood</name>
    <dbReference type="NCBI Taxonomy" id="35608"/>
    <lineage>
        <taxon>Eukaryota</taxon>
        <taxon>Viridiplantae</taxon>
        <taxon>Streptophyta</taxon>
        <taxon>Embryophyta</taxon>
        <taxon>Tracheophyta</taxon>
        <taxon>Spermatophyta</taxon>
        <taxon>Magnoliopsida</taxon>
        <taxon>eudicotyledons</taxon>
        <taxon>Gunneridae</taxon>
        <taxon>Pentapetalae</taxon>
        <taxon>asterids</taxon>
        <taxon>campanulids</taxon>
        <taxon>Asterales</taxon>
        <taxon>Asteraceae</taxon>
        <taxon>Asteroideae</taxon>
        <taxon>Anthemideae</taxon>
        <taxon>Artemisiinae</taxon>
        <taxon>Artemisia</taxon>
    </lineage>
</organism>
<protein>
    <submittedName>
        <fullName evidence="1">Zinc finger MYM-type protein 1</fullName>
    </submittedName>
</protein>
<keyword evidence="2" id="KW-1185">Reference proteome</keyword>
<evidence type="ECO:0000313" key="1">
    <source>
        <dbReference type="EMBL" id="PWA79575.1"/>
    </source>
</evidence>
<reference evidence="1 2" key="1">
    <citation type="journal article" date="2018" name="Mol. Plant">
        <title>The genome of Artemisia annua provides insight into the evolution of Asteraceae family and artemisinin biosynthesis.</title>
        <authorList>
            <person name="Shen Q."/>
            <person name="Zhang L."/>
            <person name="Liao Z."/>
            <person name="Wang S."/>
            <person name="Yan T."/>
            <person name="Shi P."/>
            <person name="Liu M."/>
            <person name="Fu X."/>
            <person name="Pan Q."/>
            <person name="Wang Y."/>
            <person name="Lv Z."/>
            <person name="Lu X."/>
            <person name="Zhang F."/>
            <person name="Jiang W."/>
            <person name="Ma Y."/>
            <person name="Chen M."/>
            <person name="Hao X."/>
            <person name="Li L."/>
            <person name="Tang Y."/>
            <person name="Lv G."/>
            <person name="Zhou Y."/>
            <person name="Sun X."/>
            <person name="Brodelius P.E."/>
            <person name="Rose J.K.C."/>
            <person name="Tang K."/>
        </authorList>
    </citation>
    <scope>NUCLEOTIDE SEQUENCE [LARGE SCALE GENOMIC DNA]</scope>
    <source>
        <strain evidence="2">cv. Huhao1</strain>
        <tissue evidence="1">Leaf</tissue>
    </source>
</reference>
<dbReference type="PANTHER" id="PTHR11697:SF230">
    <property type="entry name" value="ZINC FINGER, MYM DOMAIN CONTAINING 1"/>
    <property type="match status" value="1"/>
</dbReference>
<accession>A0A2U1P1C3</accession>
<sequence>MGRTGILNQALQKKQDIGNAIEFVLATKKSLDDFKNNGWDLFFLTYKQLHEWNTIFNDEATRLLTLCFTLGPKKGTCDISKICHLIEKYYPTDFTGQEIYWLRSESEIFSIDMQNNKKLKKGF</sequence>
<dbReference type="Proteomes" id="UP000245207">
    <property type="component" value="Unassembled WGS sequence"/>
</dbReference>
<dbReference type="InterPro" id="IPR055298">
    <property type="entry name" value="AtLOH3-like"/>
</dbReference>
<dbReference type="PANTHER" id="PTHR11697">
    <property type="entry name" value="GENERAL TRANSCRIPTION FACTOR 2-RELATED ZINC FINGER PROTEIN"/>
    <property type="match status" value="1"/>
</dbReference>
<comment type="caution">
    <text evidence="1">The sequence shown here is derived from an EMBL/GenBank/DDBJ whole genome shotgun (WGS) entry which is preliminary data.</text>
</comment>
<dbReference type="EMBL" id="PKPP01001838">
    <property type="protein sequence ID" value="PWA79575.1"/>
    <property type="molecule type" value="Genomic_DNA"/>
</dbReference>